<dbReference type="GO" id="GO:0003676">
    <property type="term" value="F:nucleic acid binding"/>
    <property type="evidence" value="ECO:0007669"/>
    <property type="project" value="InterPro"/>
</dbReference>
<dbReference type="InterPro" id="IPR036397">
    <property type="entry name" value="RNaseH_sf"/>
</dbReference>
<dbReference type="Gene3D" id="3.30.420.10">
    <property type="entry name" value="Ribonuclease H-like superfamily/Ribonuclease H"/>
    <property type="match status" value="1"/>
</dbReference>
<dbReference type="AlphaFoldDB" id="J9FCE3"/>
<proteinExistence type="predicted"/>
<evidence type="ECO:0000259" key="1">
    <source>
        <dbReference type="PROSITE" id="PS51784"/>
    </source>
</evidence>
<dbReference type="EMBL" id="AMCI01007765">
    <property type="protein sequence ID" value="EJW92088.1"/>
    <property type="molecule type" value="Genomic_DNA"/>
</dbReference>
<accession>J9FCE3</accession>
<feature type="non-terminal residue" evidence="2">
    <location>
        <position position="1"/>
    </location>
</feature>
<evidence type="ECO:0000313" key="2">
    <source>
        <dbReference type="EMBL" id="EJW92088.1"/>
    </source>
</evidence>
<reference evidence="2" key="1">
    <citation type="journal article" date="2012" name="PLoS ONE">
        <title>Gene sets for utilization of primary and secondary nutrition supplies in the distal gut of endangered iberian lynx.</title>
        <authorList>
            <person name="Alcaide M."/>
            <person name="Messina E."/>
            <person name="Richter M."/>
            <person name="Bargiela R."/>
            <person name="Peplies J."/>
            <person name="Huws S.A."/>
            <person name="Newbold C.J."/>
            <person name="Golyshin P.N."/>
            <person name="Simon M.A."/>
            <person name="Lopez G."/>
            <person name="Yakimov M.M."/>
            <person name="Ferrer M."/>
        </authorList>
    </citation>
    <scope>NUCLEOTIDE SEQUENCE</scope>
</reference>
<dbReference type="SUPFAM" id="SSF53098">
    <property type="entry name" value="Ribonuclease H-like"/>
    <property type="match status" value="1"/>
</dbReference>
<dbReference type="InterPro" id="IPR034747">
    <property type="entry name" value="EXOI_SH3"/>
</dbReference>
<dbReference type="PROSITE" id="PS51784">
    <property type="entry name" value="EXOI_SH3"/>
    <property type="match status" value="1"/>
</dbReference>
<name>J9FCE3_9ZZZZ</name>
<protein>
    <submittedName>
        <fullName evidence="2">Exodeoxyribonuclease I</fullName>
    </submittedName>
</protein>
<sequence length="167" mass="19680">ESQFAAEVWTRFNQPETISIGYNTLGFDDEVCRFLFWRNFLDPYSHMWKGGCSRWDIFPLTCAVWSLRGNHIRWPRWEEMDPTTYPQAQGRQGVCFKLEFLSKANRITHEHAHDALSDVEATLGLARLIRQTEPRLWQWALEHRTKAKVKATLETGRPVVWISPRFS</sequence>
<feature type="non-terminal residue" evidence="2">
    <location>
        <position position="167"/>
    </location>
</feature>
<comment type="caution">
    <text evidence="2">The sequence shown here is derived from an EMBL/GenBank/DDBJ whole genome shotgun (WGS) entry which is preliminary data.</text>
</comment>
<feature type="domain" description="ExoI SH3-like" evidence="1">
    <location>
        <begin position="134"/>
        <end position="167"/>
    </location>
</feature>
<organism evidence="2">
    <name type="scientific">gut metagenome</name>
    <dbReference type="NCBI Taxonomy" id="749906"/>
    <lineage>
        <taxon>unclassified sequences</taxon>
        <taxon>metagenomes</taxon>
        <taxon>organismal metagenomes</taxon>
    </lineage>
</organism>
<gene>
    <name evidence="2" type="ORF">EVA_19805</name>
</gene>
<dbReference type="InterPro" id="IPR012337">
    <property type="entry name" value="RNaseH-like_sf"/>
</dbReference>